<evidence type="ECO:0000256" key="2">
    <source>
        <dbReference type="ARBA" id="ARBA00022643"/>
    </source>
</evidence>
<evidence type="ECO:0000313" key="8">
    <source>
        <dbReference type="EMBL" id="NMO01804.1"/>
    </source>
</evidence>
<dbReference type="InterPro" id="IPR023048">
    <property type="entry name" value="NADH:quinone_OxRdtase_FMN_depd"/>
</dbReference>
<comment type="cofactor">
    <cofactor evidence="6">
        <name>FMN</name>
        <dbReference type="ChEBI" id="CHEBI:58210"/>
    </cofactor>
    <text evidence="6">Binds 1 FMN per subunit.</text>
</comment>
<dbReference type="AlphaFoldDB" id="A0A848KS65"/>
<organism evidence="8 9">
    <name type="scientific">Gordonia asplenii</name>
    <dbReference type="NCBI Taxonomy" id="2725283"/>
    <lineage>
        <taxon>Bacteria</taxon>
        <taxon>Bacillati</taxon>
        <taxon>Actinomycetota</taxon>
        <taxon>Actinomycetes</taxon>
        <taxon>Mycobacteriales</taxon>
        <taxon>Gordoniaceae</taxon>
        <taxon>Gordonia</taxon>
    </lineage>
</organism>
<evidence type="ECO:0000256" key="5">
    <source>
        <dbReference type="ARBA" id="ARBA00048542"/>
    </source>
</evidence>
<comment type="caution">
    <text evidence="8">The sequence shown here is derived from an EMBL/GenBank/DDBJ whole genome shotgun (WGS) entry which is preliminary data.</text>
</comment>
<keyword evidence="9" id="KW-1185">Reference proteome</keyword>
<dbReference type="EMBL" id="JABBNB010000010">
    <property type="protein sequence ID" value="NMO01804.1"/>
    <property type="molecule type" value="Genomic_DNA"/>
</dbReference>
<dbReference type="Pfam" id="PF02525">
    <property type="entry name" value="Flavodoxin_2"/>
    <property type="match status" value="1"/>
</dbReference>
<evidence type="ECO:0000256" key="4">
    <source>
        <dbReference type="ARBA" id="ARBA00023027"/>
    </source>
</evidence>
<dbReference type="EC" id="1.6.5.-" evidence="6"/>
<dbReference type="RefSeq" id="WP_170194314.1">
    <property type="nucleotide sequence ID" value="NZ_JABBNB010000010.1"/>
</dbReference>
<keyword evidence="4 6" id="KW-0520">NAD</keyword>
<comment type="catalytic activity">
    <reaction evidence="5">
        <text>N,N-dimethyl-1,4-phenylenediamine + anthranilate + 2 NAD(+) = 2-(4-dimethylaminophenyl)diazenylbenzoate + 2 NADH + 2 H(+)</text>
        <dbReference type="Rhea" id="RHEA:55872"/>
        <dbReference type="ChEBI" id="CHEBI:15378"/>
        <dbReference type="ChEBI" id="CHEBI:15783"/>
        <dbReference type="ChEBI" id="CHEBI:16567"/>
        <dbReference type="ChEBI" id="CHEBI:57540"/>
        <dbReference type="ChEBI" id="CHEBI:57945"/>
        <dbReference type="ChEBI" id="CHEBI:71579"/>
        <dbReference type="EC" id="1.7.1.17"/>
    </reaction>
    <physiologicalReaction direction="right-to-left" evidence="5">
        <dbReference type="Rhea" id="RHEA:55874"/>
    </physiologicalReaction>
</comment>
<protein>
    <recommendedName>
        <fullName evidence="6">FMN dependent NADH:quinone oxidoreductase</fullName>
        <ecNumber evidence="6">1.6.5.-</ecNumber>
    </recommendedName>
    <alternativeName>
        <fullName evidence="6">Azo-dye reductase</fullName>
    </alternativeName>
    <alternativeName>
        <fullName evidence="6">FMN-dependent NADH-azo compound oxidoreductase</fullName>
    </alternativeName>
    <alternativeName>
        <fullName evidence="6">FMN-dependent NADH-azoreductase</fullName>
        <ecNumber evidence="6">1.7.1.17</ecNumber>
    </alternativeName>
</protein>
<evidence type="ECO:0000313" key="9">
    <source>
        <dbReference type="Proteomes" id="UP000550729"/>
    </source>
</evidence>
<accession>A0A848KS65</accession>
<evidence type="ECO:0000256" key="3">
    <source>
        <dbReference type="ARBA" id="ARBA00023002"/>
    </source>
</evidence>
<dbReference type="GO" id="GO:0010181">
    <property type="term" value="F:FMN binding"/>
    <property type="evidence" value="ECO:0007669"/>
    <property type="project" value="UniProtKB-UniRule"/>
</dbReference>
<feature type="domain" description="Flavodoxin-like fold" evidence="7">
    <location>
        <begin position="4"/>
        <end position="180"/>
    </location>
</feature>
<feature type="binding site" evidence="6">
    <location>
        <position position="10"/>
    </location>
    <ligand>
        <name>FMN</name>
        <dbReference type="ChEBI" id="CHEBI:58210"/>
    </ligand>
</feature>
<dbReference type="InterPro" id="IPR003680">
    <property type="entry name" value="Flavodoxin_fold"/>
</dbReference>
<dbReference type="GO" id="GO:0016655">
    <property type="term" value="F:oxidoreductase activity, acting on NAD(P)H, quinone or similar compound as acceptor"/>
    <property type="evidence" value="ECO:0007669"/>
    <property type="project" value="InterPro"/>
</dbReference>
<comment type="function">
    <text evidence="6">Quinone reductase that provides resistance to thiol-specific stress caused by electrophilic quinones.</text>
</comment>
<dbReference type="GO" id="GO:0016652">
    <property type="term" value="F:oxidoreductase activity, acting on NAD(P)H as acceptor"/>
    <property type="evidence" value="ECO:0007669"/>
    <property type="project" value="UniProtKB-UniRule"/>
</dbReference>
<comment type="caution">
    <text evidence="6">Lacks conserved residue(s) required for the propagation of feature annotation.</text>
</comment>
<dbReference type="Proteomes" id="UP000550729">
    <property type="component" value="Unassembled WGS sequence"/>
</dbReference>
<gene>
    <name evidence="6" type="primary">azoR</name>
    <name evidence="8" type="ORF">HH308_11325</name>
</gene>
<dbReference type="Gene3D" id="3.40.50.360">
    <property type="match status" value="1"/>
</dbReference>
<keyword evidence="2 6" id="KW-0288">FMN</keyword>
<evidence type="ECO:0000259" key="7">
    <source>
        <dbReference type="Pfam" id="PF02525"/>
    </source>
</evidence>
<dbReference type="InterPro" id="IPR050104">
    <property type="entry name" value="FMN-dep_NADH:Q_OxRdtase_AzoR1"/>
</dbReference>
<reference evidence="8 9" key="1">
    <citation type="submission" date="2020-04" db="EMBL/GenBank/DDBJ databases">
        <title>Gordonia sp. nov. TBRC 11910.</title>
        <authorList>
            <person name="Suriyachadkun C."/>
        </authorList>
    </citation>
    <scope>NUCLEOTIDE SEQUENCE [LARGE SCALE GENOMIC DNA]</scope>
    <source>
        <strain evidence="8 9">TBRC 11910</strain>
    </source>
</reference>
<dbReference type="InterPro" id="IPR029039">
    <property type="entry name" value="Flavoprotein-like_sf"/>
</dbReference>
<feature type="binding site" evidence="6">
    <location>
        <begin position="16"/>
        <end position="18"/>
    </location>
    <ligand>
        <name>FMN</name>
        <dbReference type="ChEBI" id="CHEBI:58210"/>
    </ligand>
</feature>
<evidence type="ECO:0000256" key="6">
    <source>
        <dbReference type="HAMAP-Rule" id="MF_01216"/>
    </source>
</evidence>
<dbReference type="PANTHER" id="PTHR43741:SF4">
    <property type="entry name" value="FMN-DEPENDENT NADH:QUINONE OXIDOREDUCTASE"/>
    <property type="match status" value="1"/>
</dbReference>
<dbReference type="EC" id="1.7.1.17" evidence="6"/>
<comment type="similarity">
    <text evidence="6">Belongs to the azoreductase type 1 family.</text>
</comment>
<proteinExistence type="inferred from homology"/>
<dbReference type="HAMAP" id="MF_01216">
    <property type="entry name" value="Azoreductase_type1"/>
    <property type="match status" value="1"/>
</dbReference>
<keyword evidence="1 6" id="KW-0285">Flavoprotein</keyword>
<name>A0A848KS65_9ACTN</name>
<dbReference type="PANTHER" id="PTHR43741">
    <property type="entry name" value="FMN-DEPENDENT NADH-AZOREDUCTASE 1"/>
    <property type="match status" value="1"/>
</dbReference>
<evidence type="ECO:0000256" key="1">
    <source>
        <dbReference type="ARBA" id="ARBA00022630"/>
    </source>
</evidence>
<keyword evidence="3 6" id="KW-0560">Oxidoreductase</keyword>
<sequence>MTYLLAIDCSITGEDSVSRPLVAEFSRAWLDAADGRQVRYRDLAADPVPHLTTAGLHYAPAMRRAHEVVDDAAAARQQELIDEVAGAHAVVIGAPMYNWSIPSTLKAWIDHLHVLGTTVPADGSTGVFHGIPVIVVSPRGLAYDNADPTAAGDYTVPPIEKVLGESMGMKVTSVVVDYTLATRMPPLAEHSGAADASLAAASAELARLASTL</sequence>
<comment type="catalytic activity">
    <reaction evidence="6">
        <text>2 a quinone + NADH + H(+) = 2 a 1,4-benzosemiquinone + NAD(+)</text>
        <dbReference type="Rhea" id="RHEA:65952"/>
        <dbReference type="ChEBI" id="CHEBI:15378"/>
        <dbReference type="ChEBI" id="CHEBI:57540"/>
        <dbReference type="ChEBI" id="CHEBI:57945"/>
        <dbReference type="ChEBI" id="CHEBI:132124"/>
        <dbReference type="ChEBI" id="CHEBI:134225"/>
    </reaction>
</comment>
<comment type="function">
    <text evidence="6">Also exhibits azoreductase activity. Catalyzes the reductive cleavage of the azo bond in aromatic azo compounds to the corresponding amines.</text>
</comment>
<comment type="subunit">
    <text evidence="6">Homodimer.</text>
</comment>
<dbReference type="GO" id="GO:0009055">
    <property type="term" value="F:electron transfer activity"/>
    <property type="evidence" value="ECO:0007669"/>
    <property type="project" value="UniProtKB-UniRule"/>
</dbReference>
<dbReference type="SUPFAM" id="SSF52218">
    <property type="entry name" value="Flavoproteins"/>
    <property type="match status" value="1"/>
</dbReference>